<feature type="region of interest" description="Disordered" evidence="1">
    <location>
        <begin position="220"/>
        <end position="323"/>
    </location>
</feature>
<accession>A0A7S3YL28</accession>
<evidence type="ECO:0000313" key="2">
    <source>
        <dbReference type="EMBL" id="CAE0654919.1"/>
    </source>
</evidence>
<dbReference type="AlphaFoldDB" id="A0A7S3YL28"/>
<evidence type="ECO:0000256" key="1">
    <source>
        <dbReference type="SAM" id="MobiDB-lite"/>
    </source>
</evidence>
<sequence length="427" mass="48781">MPDKKRWPIKPARAMKIKRVKVETVEAWISPEFRLPMTVNSQDTVGMLKDRVELRFGEALGHSIRVQALMDCNFNELPDVGKVEVLVCNNDRIHVLLDRKAKTTWFQPKADLPSRARIAKGFKRVFDACQALSGENSVMATWQRNKRVRTTRMDVKARWNRAGKLVGRLLRTAEHIDRLQRGGNFNGEMRDDLERLGAGLLLLPDVGRSITNVLLDPPDIANPELHSSPYQDPLSDADSEESAGNVAHDRKRRVEQILAAGTRKPQHKNQHTPGPERRQQGKTGRSNHDRKGKHGFEHQMEASSSRRHRSPKFPYERRQHSSFSGFDHARYQEPGFTESRQSEAQSFVLDNSGRIQNEGRMANVVSSGREHAKHYDTRHALEVEHYTLLSIPFFKQFFGSKQDMKFSAPWHARAEDAAGPALLRQRS</sequence>
<reference evidence="2" key="1">
    <citation type="submission" date="2021-01" db="EMBL/GenBank/DDBJ databases">
        <authorList>
            <person name="Corre E."/>
            <person name="Pelletier E."/>
            <person name="Niang G."/>
            <person name="Scheremetjew M."/>
            <person name="Finn R."/>
            <person name="Kale V."/>
            <person name="Holt S."/>
            <person name="Cochrane G."/>
            <person name="Meng A."/>
            <person name="Brown T."/>
            <person name="Cohen L."/>
        </authorList>
    </citation>
    <scope>NUCLEOTIDE SEQUENCE</scope>
    <source>
        <strain evidence="2">CCCM811</strain>
    </source>
</reference>
<organism evidence="2">
    <name type="scientific">Lotharella globosa</name>
    <dbReference type="NCBI Taxonomy" id="91324"/>
    <lineage>
        <taxon>Eukaryota</taxon>
        <taxon>Sar</taxon>
        <taxon>Rhizaria</taxon>
        <taxon>Cercozoa</taxon>
        <taxon>Chlorarachniophyceae</taxon>
        <taxon>Lotharella</taxon>
    </lineage>
</organism>
<protein>
    <submittedName>
        <fullName evidence="2">Uncharacterized protein</fullName>
    </submittedName>
</protein>
<name>A0A7S3YL28_9EUKA</name>
<dbReference type="EMBL" id="HBIV01009456">
    <property type="protein sequence ID" value="CAE0654919.1"/>
    <property type="molecule type" value="Transcribed_RNA"/>
</dbReference>
<feature type="compositionally biased region" description="Basic and acidic residues" evidence="1">
    <location>
        <begin position="286"/>
        <end position="300"/>
    </location>
</feature>
<proteinExistence type="predicted"/>
<gene>
    <name evidence="2" type="ORF">LGLO00237_LOCUS7160</name>
</gene>